<evidence type="ECO:0000256" key="1">
    <source>
        <dbReference type="ARBA" id="ARBA00022737"/>
    </source>
</evidence>
<dbReference type="Gene3D" id="3.40.250.10">
    <property type="entry name" value="Rhodanese-like domain"/>
    <property type="match status" value="2"/>
</dbReference>
<evidence type="ECO:0000313" key="3">
    <source>
        <dbReference type="EMBL" id="MDG4475296.1"/>
    </source>
</evidence>
<dbReference type="InterPro" id="IPR001307">
    <property type="entry name" value="Thiosulphate_STrfase_CS"/>
</dbReference>
<keyword evidence="1" id="KW-0677">Repeat</keyword>
<accession>A0A9X4RKR8</accession>
<dbReference type="RefSeq" id="WP_307632271.1">
    <property type="nucleotide sequence ID" value="NZ_JAPHEH010000001.1"/>
</dbReference>
<name>A0A9X4RKR8_9BACT</name>
<dbReference type="PROSITE" id="PS00380">
    <property type="entry name" value="RHODANESE_1"/>
    <property type="match status" value="1"/>
</dbReference>
<dbReference type="InterPro" id="IPR001763">
    <property type="entry name" value="Rhodanese-like_dom"/>
</dbReference>
<dbReference type="GO" id="GO:0004792">
    <property type="term" value="F:thiosulfate-cyanide sulfurtransferase activity"/>
    <property type="evidence" value="ECO:0007669"/>
    <property type="project" value="InterPro"/>
</dbReference>
<gene>
    <name evidence="3" type="ORF">OLX77_03865</name>
</gene>
<protein>
    <submittedName>
        <fullName evidence="3">Sulfurtransferase</fullName>
    </submittedName>
</protein>
<feature type="domain" description="Rhodanese" evidence="2">
    <location>
        <begin position="158"/>
        <end position="277"/>
    </location>
</feature>
<organism evidence="3 4">
    <name type="scientific">Thiovibrio frasassiensis</name>
    <dbReference type="NCBI Taxonomy" id="2984131"/>
    <lineage>
        <taxon>Bacteria</taxon>
        <taxon>Pseudomonadati</taxon>
        <taxon>Thermodesulfobacteriota</taxon>
        <taxon>Desulfobulbia</taxon>
        <taxon>Desulfobulbales</taxon>
        <taxon>Thiovibrionaceae</taxon>
        <taxon>Thiovibrio</taxon>
    </lineage>
</organism>
<sequence>MTEKILYTIRETQALLEKDAVQLVDIRDQDTFGEGHIPGAVNLPEIFSFLSESSPEGLAALQNSFAASFSRVGLSHGRKVIFYEDSFDTRYGASCRGYWLARYLGHRDCGILDGGFWAWLQDGLPEETAEVMPTPSRFIPRPNATLMATKEDVLKALGDARVILLDNRDANEWLGQTSSPYGFDFAPRRGRIPGARWIEWYNFMSREPIPAFRPAQEVRALCASQQIYPDSDIIIFCFKGSRAANTYVALKLAGFSRLRVYFASWNEWARDPSLPVESGEPGPA</sequence>
<reference evidence="3" key="1">
    <citation type="journal article" date="2022" name="bioRxiv">
        <title>Thiovibrio frasassiensisgen. nov., sp. nov., an autotrophic, elemental sulfur disproportionating bacterium isolated from sulfidic karst sediment, and proposal of Thiovibrionaceae fam. nov.</title>
        <authorList>
            <person name="Aronson H."/>
            <person name="Thomas C."/>
            <person name="Bhattacharyya M."/>
            <person name="Eckstein S."/>
            <person name="Jensen S."/>
            <person name="Barco R."/>
            <person name="Macalady J."/>
            <person name="Amend J."/>
        </authorList>
    </citation>
    <scope>NUCLEOTIDE SEQUENCE</scope>
    <source>
        <strain evidence="3">RS19-109</strain>
    </source>
</reference>
<keyword evidence="4" id="KW-1185">Reference proteome</keyword>
<dbReference type="EMBL" id="JAPHEH010000001">
    <property type="protein sequence ID" value="MDG4475296.1"/>
    <property type="molecule type" value="Genomic_DNA"/>
</dbReference>
<dbReference type="PANTHER" id="PTHR43855:SF1">
    <property type="entry name" value="THIOSULFATE SULFURTRANSFERASE"/>
    <property type="match status" value="1"/>
</dbReference>
<dbReference type="PANTHER" id="PTHR43855">
    <property type="entry name" value="THIOSULFATE SULFURTRANSFERASE"/>
    <property type="match status" value="1"/>
</dbReference>
<dbReference type="CDD" id="cd01449">
    <property type="entry name" value="TST_Repeat_2"/>
    <property type="match status" value="1"/>
</dbReference>
<dbReference type="Pfam" id="PF00581">
    <property type="entry name" value="Rhodanese"/>
    <property type="match status" value="2"/>
</dbReference>
<dbReference type="SMART" id="SM00450">
    <property type="entry name" value="RHOD"/>
    <property type="match status" value="2"/>
</dbReference>
<proteinExistence type="predicted"/>
<dbReference type="InterPro" id="IPR036873">
    <property type="entry name" value="Rhodanese-like_dom_sf"/>
</dbReference>
<evidence type="ECO:0000259" key="2">
    <source>
        <dbReference type="PROSITE" id="PS50206"/>
    </source>
</evidence>
<feature type="domain" description="Rhodanese" evidence="2">
    <location>
        <begin position="17"/>
        <end position="128"/>
    </location>
</feature>
<comment type="caution">
    <text evidence="3">The sequence shown here is derived from an EMBL/GenBank/DDBJ whole genome shotgun (WGS) entry which is preliminary data.</text>
</comment>
<reference evidence="3" key="2">
    <citation type="submission" date="2022-10" db="EMBL/GenBank/DDBJ databases">
        <authorList>
            <person name="Aronson H.S."/>
        </authorList>
    </citation>
    <scope>NUCLEOTIDE SEQUENCE</scope>
    <source>
        <strain evidence="3">RS19-109</strain>
    </source>
</reference>
<dbReference type="SUPFAM" id="SSF52821">
    <property type="entry name" value="Rhodanese/Cell cycle control phosphatase"/>
    <property type="match status" value="2"/>
</dbReference>
<dbReference type="Proteomes" id="UP001154240">
    <property type="component" value="Unassembled WGS sequence"/>
</dbReference>
<dbReference type="AlphaFoldDB" id="A0A9X4RKR8"/>
<dbReference type="PROSITE" id="PS50206">
    <property type="entry name" value="RHODANESE_3"/>
    <property type="match status" value="2"/>
</dbReference>
<dbReference type="InterPro" id="IPR051126">
    <property type="entry name" value="Thiosulfate_sulfurtransferase"/>
</dbReference>
<evidence type="ECO:0000313" key="4">
    <source>
        <dbReference type="Proteomes" id="UP001154240"/>
    </source>
</evidence>